<evidence type="ECO:0000313" key="1">
    <source>
        <dbReference type="EMBL" id="MCQ8116789.1"/>
    </source>
</evidence>
<evidence type="ECO:0000313" key="2">
    <source>
        <dbReference type="Proteomes" id="UP001524570"/>
    </source>
</evidence>
<accession>A0ABT1TPT8</accession>
<name>A0ABT1TPT8_9GAMM</name>
<reference evidence="1 2" key="1">
    <citation type="submission" date="2022-07" db="EMBL/GenBank/DDBJ databases">
        <title>Methylomonas rivi sp. nov., Methylomonas rosea sp. nov., Methylomonas aureus sp. nov. and Methylomonas subterranea sp. nov., four novel methanotrophs isolated from a freshwater creek and the deep terrestrial subsurface.</title>
        <authorList>
            <person name="Abin C."/>
            <person name="Sankaranarayanan K."/>
            <person name="Garner C."/>
            <person name="Sindelar R."/>
            <person name="Kotary K."/>
            <person name="Garner R."/>
            <person name="Barclay S."/>
            <person name="Lawson P."/>
            <person name="Krumholz L."/>
        </authorList>
    </citation>
    <scope>NUCLEOTIDE SEQUENCE [LARGE SCALE GENOMIC DNA]</scope>
    <source>
        <strain evidence="1 2">WSC-7</strain>
    </source>
</reference>
<sequence length="54" mass="6083">MNQQLGEKRIGGGTYVAIDGLLKYCITAPLLELPIDFKEWYKPAGTNIPQLYQL</sequence>
<dbReference type="RefSeq" id="WP_256606013.1">
    <property type="nucleotide sequence ID" value="NZ_JANIBL010000010.1"/>
</dbReference>
<protein>
    <submittedName>
        <fullName evidence="1">Uncharacterized protein</fullName>
    </submittedName>
</protein>
<proteinExistence type="predicted"/>
<comment type="caution">
    <text evidence="1">The sequence shown here is derived from an EMBL/GenBank/DDBJ whole genome shotgun (WGS) entry which is preliminary data.</text>
</comment>
<organism evidence="1 2">
    <name type="scientific">Methylomonas rosea</name>
    <dbReference type="NCBI Taxonomy" id="2952227"/>
    <lineage>
        <taxon>Bacteria</taxon>
        <taxon>Pseudomonadati</taxon>
        <taxon>Pseudomonadota</taxon>
        <taxon>Gammaproteobacteria</taxon>
        <taxon>Methylococcales</taxon>
        <taxon>Methylococcaceae</taxon>
        <taxon>Methylomonas</taxon>
    </lineage>
</organism>
<keyword evidence="2" id="KW-1185">Reference proteome</keyword>
<dbReference type="Proteomes" id="UP001524570">
    <property type="component" value="Unassembled WGS sequence"/>
</dbReference>
<dbReference type="EMBL" id="JANIBL010000010">
    <property type="protein sequence ID" value="MCQ8116789.1"/>
    <property type="molecule type" value="Genomic_DNA"/>
</dbReference>
<gene>
    <name evidence="1" type="ORF">NP589_05070</name>
</gene>